<dbReference type="KEGG" id="tce:A3L02_07475"/>
<dbReference type="EMBL" id="CP014854">
    <property type="protein sequence ID" value="ASI99405.1"/>
    <property type="molecule type" value="Genomic_DNA"/>
</dbReference>
<dbReference type="Pfam" id="PF14358">
    <property type="entry name" value="DUF4405"/>
    <property type="match status" value="1"/>
</dbReference>
<reference evidence="3 4" key="1">
    <citation type="submission" date="2016-03" db="EMBL/GenBank/DDBJ databases">
        <title>Complete genome sequence of Thermococcus celer.</title>
        <authorList>
            <person name="Oger P.M."/>
        </authorList>
    </citation>
    <scope>NUCLEOTIDE SEQUENCE [LARGE SCALE GENOMIC DNA]</scope>
    <source>
        <strain evidence="3 4">Vu 13</strain>
    </source>
</reference>
<dbReference type="OrthoDB" id="102110at2157"/>
<dbReference type="InterPro" id="IPR025517">
    <property type="entry name" value="DUF4405"/>
</dbReference>
<feature type="transmembrane region" description="Helical" evidence="1">
    <location>
        <begin position="52"/>
        <end position="74"/>
    </location>
</feature>
<name>A0A218P3B0_THECE</name>
<feature type="domain" description="Flavinylation-associated cytochrome" evidence="2">
    <location>
        <begin position="10"/>
        <end position="76"/>
    </location>
</feature>
<feature type="transmembrane region" description="Helical" evidence="1">
    <location>
        <begin position="95"/>
        <end position="118"/>
    </location>
</feature>
<sequence length="124" mass="13962">MRVPRWVRPILDLLLTIDFIIEALSGIALYLAPSGKIAEITKWTFLGLNKDVWNALHVYFGFAMIVLVAIHLFVNWNAMICLLRGMIKNRKTNKINVKNVLGIAIVSLLFIGGGGNIFTKKPRK</sequence>
<accession>A0A218P3B0</accession>
<dbReference type="RefSeq" id="WP_088863334.1">
    <property type="nucleotide sequence ID" value="NZ_CP014854.1"/>
</dbReference>
<keyword evidence="1" id="KW-0472">Membrane</keyword>
<evidence type="ECO:0000259" key="2">
    <source>
        <dbReference type="Pfam" id="PF14358"/>
    </source>
</evidence>
<proteinExistence type="predicted"/>
<keyword evidence="1" id="KW-1133">Transmembrane helix</keyword>
<keyword evidence="1" id="KW-0812">Transmembrane</keyword>
<organism evidence="3 4">
    <name type="scientific">Thermococcus celer Vu 13 = JCM 8558</name>
    <dbReference type="NCBI Taxonomy" id="1293037"/>
    <lineage>
        <taxon>Archaea</taxon>
        <taxon>Methanobacteriati</taxon>
        <taxon>Methanobacteriota</taxon>
        <taxon>Thermococci</taxon>
        <taxon>Thermococcales</taxon>
        <taxon>Thermococcaceae</taxon>
        <taxon>Thermococcus</taxon>
    </lineage>
</organism>
<dbReference type="AlphaFoldDB" id="A0A218P3B0"/>
<dbReference type="GeneID" id="33324590"/>
<gene>
    <name evidence="3" type="ORF">A3L02_07475</name>
</gene>
<protein>
    <recommendedName>
        <fullName evidence="2">Flavinylation-associated cytochrome domain-containing protein</fullName>
    </recommendedName>
</protein>
<dbReference type="Proteomes" id="UP000197156">
    <property type="component" value="Chromosome"/>
</dbReference>
<evidence type="ECO:0000313" key="4">
    <source>
        <dbReference type="Proteomes" id="UP000197156"/>
    </source>
</evidence>
<evidence type="ECO:0000313" key="3">
    <source>
        <dbReference type="EMBL" id="ASI99405.1"/>
    </source>
</evidence>
<keyword evidence="4" id="KW-1185">Reference proteome</keyword>
<evidence type="ECO:0000256" key="1">
    <source>
        <dbReference type="SAM" id="Phobius"/>
    </source>
</evidence>
<feature type="transmembrane region" description="Helical" evidence="1">
    <location>
        <begin position="12"/>
        <end position="32"/>
    </location>
</feature>